<sequence length="116" mass="12730">MGDVVRLFKTPVPKTISRHDYIESILALGRDAGPKMTPRQVVEAAREGAWREAHNVVQGCADLTWEPDEREALGVVSTIDDEGVLADLRKLASVVVACDMMLDSWPAEPETTPCAR</sequence>
<protein>
    <submittedName>
        <fullName evidence="1">Uncharacterized protein</fullName>
    </submittedName>
</protein>
<evidence type="ECO:0000313" key="1">
    <source>
        <dbReference type="EMBL" id="SDH20286.1"/>
    </source>
</evidence>
<comment type="caution">
    <text evidence="1">The sequence shown here is derived from an EMBL/GenBank/DDBJ whole genome shotgun (WGS) entry which is preliminary data.</text>
</comment>
<dbReference type="RefSeq" id="WP_091860171.1">
    <property type="nucleotide sequence ID" value="NZ_FNBZ01000007.1"/>
</dbReference>
<proteinExistence type="predicted"/>
<organism evidence="1 2">
    <name type="scientific">Bosea robiniae</name>
    <dbReference type="NCBI Taxonomy" id="1036780"/>
    <lineage>
        <taxon>Bacteria</taxon>
        <taxon>Pseudomonadati</taxon>
        <taxon>Pseudomonadota</taxon>
        <taxon>Alphaproteobacteria</taxon>
        <taxon>Hyphomicrobiales</taxon>
        <taxon>Boseaceae</taxon>
        <taxon>Bosea</taxon>
    </lineage>
</organism>
<gene>
    <name evidence="1" type="ORF">SAMN05421844_107148</name>
</gene>
<reference evidence="1 2" key="1">
    <citation type="submission" date="2016-10" db="EMBL/GenBank/DDBJ databases">
        <authorList>
            <person name="Varghese N."/>
            <person name="Submissions S."/>
        </authorList>
    </citation>
    <scope>NUCLEOTIDE SEQUENCE [LARGE SCALE GENOMIC DNA]</scope>
    <source>
        <strain evidence="1 2">DSM 26672</strain>
    </source>
</reference>
<accession>A0ABY0PA06</accession>
<dbReference type="EMBL" id="FNBZ01000007">
    <property type="protein sequence ID" value="SDH20286.1"/>
    <property type="molecule type" value="Genomic_DNA"/>
</dbReference>
<dbReference type="Proteomes" id="UP000199468">
    <property type="component" value="Unassembled WGS sequence"/>
</dbReference>
<name>A0ABY0PA06_9HYPH</name>
<evidence type="ECO:0000313" key="2">
    <source>
        <dbReference type="Proteomes" id="UP000199468"/>
    </source>
</evidence>
<keyword evidence="2" id="KW-1185">Reference proteome</keyword>